<evidence type="ECO:0000256" key="5">
    <source>
        <dbReference type="ARBA" id="ARBA00022989"/>
    </source>
</evidence>
<keyword evidence="6 7" id="KW-0472">Membrane</keyword>
<dbReference type="EMBL" id="CP060715">
    <property type="protein sequence ID" value="QNN61577.1"/>
    <property type="molecule type" value="Genomic_DNA"/>
</dbReference>
<keyword evidence="5 7" id="KW-1133">Transmembrane helix</keyword>
<evidence type="ECO:0000313" key="9">
    <source>
        <dbReference type="EMBL" id="QNN61577.1"/>
    </source>
</evidence>
<protein>
    <submittedName>
        <fullName evidence="9">Acyltransferase family protein</fullName>
    </submittedName>
</protein>
<feature type="transmembrane region" description="Helical" evidence="7">
    <location>
        <begin position="175"/>
        <end position="195"/>
    </location>
</feature>
<dbReference type="GO" id="GO:0005886">
    <property type="term" value="C:plasma membrane"/>
    <property type="evidence" value="ECO:0007669"/>
    <property type="project" value="UniProtKB-SubCell"/>
</dbReference>
<accession>A0A7G9S152</accession>
<evidence type="ECO:0000256" key="7">
    <source>
        <dbReference type="SAM" id="Phobius"/>
    </source>
</evidence>
<keyword evidence="9" id="KW-0012">Acyltransferase</keyword>
<evidence type="ECO:0000313" key="10">
    <source>
        <dbReference type="Proteomes" id="UP000515928"/>
    </source>
</evidence>
<comment type="subcellular location">
    <subcellularLocation>
        <location evidence="1">Cell membrane</location>
        <topology evidence="1">Multi-pass membrane protein</topology>
    </subcellularLocation>
</comment>
<dbReference type="PANTHER" id="PTHR40074:SF2">
    <property type="entry name" value="O-ACETYLTRANSFERASE WECH"/>
    <property type="match status" value="1"/>
</dbReference>
<dbReference type="InterPro" id="IPR002656">
    <property type="entry name" value="Acyl_transf_3_dom"/>
</dbReference>
<keyword evidence="10" id="KW-1185">Reference proteome</keyword>
<dbReference type="PANTHER" id="PTHR40074">
    <property type="entry name" value="O-ACETYLTRANSFERASE WECH"/>
    <property type="match status" value="1"/>
</dbReference>
<gene>
    <name evidence="9" type="ORF">H9L01_04275</name>
</gene>
<feature type="transmembrane region" description="Helical" evidence="7">
    <location>
        <begin position="207"/>
        <end position="232"/>
    </location>
</feature>
<feature type="transmembrane region" description="Helical" evidence="7">
    <location>
        <begin position="90"/>
        <end position="112"/>
    </location>
</feature>
<sequence>MNSQQTKSNQLHTNYTNISLVKLIMSLIIVVFHLRPFHNIYPNLDYFINSGLGRICVPFFFFTSGYFIAQKEEINPHYLLNYNKSNTKTYLIWSCIYLPLLISFCSDNYYLIESNVQSLFYTYNPPLIVYPLALIIIVFILILYSGVYYHLWFYPALILSINIVSKWNKKYGLSHLMFLSFILLLFGATETYWGFLSPSVQSLLSNYYNVFFTTRNFLFFGLFYVCFGYTCYQKRHQLKVIVSLKHSLILSIILFLFDLILIKNSKRLNSNILLSVIPFTYYIFFVAMKSKPLLSHIDSKMISSYSKYIYLIHPFVIFLVKTVQFDGWYSIIVAYSICLLLTRTIVTFNHSYKYK</sequence>
<comment type="similarity">
    <text evidence="2">Belongs to the acyltransferase 3 family.</text>
</comment>
<name>A0A7G9S152_9FIRM</name>
<evidence type="ECO:0000259" key="8">
    <source>
        <dbReference type="Pfam" id="PF01757"/>
    </source>
</evidence>
<keyword evidence="4 7" id="KW-0812">Transmembrane</keyword>
<keyword evidence="3" id="KW-1003">Cell membrane</keyword>
<feature type="transmembrane region" description="Helical" evidence="7">
    <location>
        <begin position="244"/>
        <end position="262"/>
    </location>
</feature>
<dbReference type="Pfam" id="PF01757">
    <property type="entry name" value="Acyl_transf_3"/>
    <property type="match status" value="1"/>
</dbReference>
<feature type="transmembrane region" description="Helical" evidence="7">
    <location>
        <begin position="331"/>
        <end position="352"/>
    </location>
</feature>
<dbReference type="GO" id="GO:0016413">
    <property type="term" value="F:O-acetyltransferase activity"/>
    <property type="evidence" value="ECO:0007669"/>
    <property type="project" value="TreeGrafter"/>
</dbReference>
<reference evidence="9 10" key="1">
    <citation type="submission" date="2020-08" db="EMBL/GenBank/DDBJ databases">
        <title>Genome sequence of Erysipelothrix inopinata DSM 15511T.</title>
        <authorList>
            <person name="Hyun D.-W."/>
            <person name="Bae J.-W."/>
        </authorList>
    </citation>
    <scope>NUCLEOTIDE SEQUENCE [LARGE SCALE GENOMIC DNA]</scope>
    <source>
        <strain evidence="9 10">DSM 15511</strain>
    </source>
</reference>
<organism evidence="9 10">
    <name type="scientific">Erysipelothrix inopinata</name>
    <dbReference type="NCBI Taxonomy" id="225084"/>
    <lineage>
        <taxon>Bacteria</taxon>
        <taxon>Bacillati</taxon>
        <taxon>Bacillota</taxon>
        <taxon>Erysipelotrichia</taxon>
        <taxon>Erysipelotrichales</taxon>
        <taxon>Erysipelotrichaceae</taxon>
        <taxon>Erysipelothrix</taxon>
    </lineage>
</organism>
<feature type="transmembrane region" description="Helical" evidence="7">
    <location>
        <begin position="12"/>
        <end position="34"/>
    </location>
</feature>
<dbReference type="KEGG" id="eio:H9L01_04275"/>
<evidence type="ECO:0000256" key="1">
    <source>
        <dbReference type="ARBA" id="ARBA00004651"/>
    </source>
</evidence>
<evidence type="ECO:0000256" key="2">
    <source>
        <dbReference type="ARBA" id="ARBA00007400"/>
    </source>
</evidence>
<feature type="domain" description="Acyltransferase 3" evidence="8">
    <location>
        <begin position="17"/>
        <end position="341"/>
    </location>
</feature>
<keyword evidence="9" id="KW-0808">Transferase</keyword>
<feature type="transmembrane region" description="Helical" evidence="7">
    <location>
        <begin position="308"/>
        <end position="325"/>
    </location>
</feature>
<evidence type="ECO:0000256" key="4">
    <source>
        <dbReference type="ARBA" id="ARBA00022692"/>
    </source>
</evidence>
<proteinExistence type="inferred from homology"/>
<dbReference type="AlphaFoldDB" id="A0A7G9S152"/>
<evidence type="ECO:0000256" key="6">
    <source>
        <dbReference type="ARBA" id="ARBA00023136"/>
    </source>
</evidence>
<feature type="transmembrane region" description="Helical" evidence="7">
    <location>
        <begin position="132"/>
        <end position="154"/>
    </location>
</feature>
<feature type="transmembrane region" description="Helical" evidence="7">
    <location>
        <begin position="46"/>
        <end position="69"/>
    </location>
</feature>
<dbReference type="Proteomes" id="UP000515928">
    <property type="component" value="Chromosome"/>
</dbReference>
<evidence type="ECO:0000256" key="3">
    <source>
        <dbReference type="ARBA" id="ARBA00022475"/>
    </source>
</evidence>
<dbReference type="GO" id="GO:0009246">
    <property type="term" value="P:enterobacterial common antigen biosynthetic process"/>
    <property type="evidence" value="ECO:0007669"/>
    <property type="project" value="TreeGrafter"/>
</dbReference>
<feature type="transmembrane region" description="Helical" evidence="7">
    <location>
        <begin position="268"/>
        <end position="287"/>
    </location>
</feature>